<evidence type="ECO:0000313" key="3">
    <source>
        <dbReference type="Proteomes" id="UP000007394"/>
    </source>
</evidence>
<dbReference type="GO" id="GO:0016758">
    <property type="term" value="F:hexosyltransferase activity"/>
    <property type="evidence" value="ECO:0007669"/>
    <property type="project" value="UniProtKB-ARBA"/>
</dbReference>
<accession>I0ANX2</accession>
<keyword evidence="2" id="KW-0808">Transferase</keyword>
<dbReference type="HOGENOM" id="CLU_025996_0_7_10"/>
<dbReference type="STRING" id="945713.IALB_2976"/>
<sequence>MLKDNFPLVSIIMPVYNRQLYLQRAIDSVFKQTYKNWELIVIDDGSRDYSPFVVEEYAIISPKIFLVIQEHTNLPAAKNNGIRNSHGQFITFLDSDDEYKENHIELRVEYLLNHPDVDLIHGGVEIIGNEFVPDKDNPQKMIHLSNCAIGATFFGKRKVFIESGGFRDISYSEDSEFIERVMKKFSVRKVDFPTYVYHREIEDSITNIKKKNS</sequence>
<dbReference type="CDD" id="cd00761">
    <property type="entry name" value="Glyco_tranf_GTA_type"/>
    <property type="match status" value="1"/>
</dbReference>
<reference evidence="2" key="1">
    <citation type="journal article" date="2012" name="Front. Microbiol.">
        <title>Complete genome of Ignavibacterium album, a metabolically versatile, flagellated, facultative anaerobe from the phylum Chlorobi.</title>
        <authorList>
            <person name="Liu Z."/>
            <person name="Frigaard N.-U."/>
            <person name="Vogl K."/>
            <person name="Iino T."/>
            <person name="Ohkuma M."/>
            <person name="Overmann J."/>
            <person name="Bryant D.A."/>
        </authorList>
    </citation>
    <scope>NUCLEOTIDE SEQUENCE [LARGE SCALE GENOMIC DNA]</scope>
    <source>
        <strain evidence="2">JCM 16511</strain>
    </source>
</reference>
<keyword evidence="3" id="KW-1185">Reference proteome</keyword>
<proteinExistence type="predicted"/>
<dbReference type="PANTHER" id="PTHR22916">
    <property type="entry name" value="GLYCOSYLTRANSFERASE"/>
    <property type="match status" value="1"/>
</dbReference>
<protein>
    <submittedName>
        <fullName evidence="2">Glycosyltransferase</fullName>
    </submittedName>
</protein>
<dbReference type="EMBL" id="CP003418">
    <property type="protein sequence ID" value="AFH50679.1"/>
    <property type="molecule type" value="Genomic_DNA"/>
</dbReference>
<dbReference type="OrthoDB" id="9815829at2"/>
<dbReference type="Proteomes" id="UP000007394">
    <property type="component" value="Chromosome"/>
</dbReference>
<dbReference type="Gene3D" id="3.90.550.10">
    <property type="entry name" value="Spore Coat Polysaccharide Biosynthesis Protein SpsA, Chain A"/>
    <property type="match status" value="1"/>
</dbReference>
<dbReference type="AlphaFoldDB" id="I0ANX2"/>
<dbReference type="InterPro" id="IPR001173">
    <property type="entry name" value="Glyco_trans_2-like"/>
</dbReference>
<evidence type="ECO:0000259" key="1">
    <source>
        <dbReference type="Pfam" id="PF00535"/>
    </source>
</evidence>
<organism evidence="2 3">
    <name type="scientific">Ignavibacterium album (strain DSM 19864 / JCM 16511 / NBRC 101810 / Mat9-16)</name>
    <dbReference type="NCBI Taxonomy" id="945713"/>
    <lineage>
        <taxon>Bacteria</taxon>
        <taxon>Pseudomonadati</taxon>
        <taxon>Ignavibacteriota</taxon>
        <taxon>Ignavibacteria</taxon>
        <taxon>Ignavibacteriales</taxon>
        <taxon>Ignavibacteriaceae</taxon>
        <taxon>Ignavibacterium</taxon>
    </lineage>
</organism>
<feature type="domain" description="Glycosyltransferase 2-like" evidence="1">
    <location>
        <begin position="10"/>
        <end position="130"/>
    </location>
</feature>
<evidence type="ECO:0000313" key="2">
    <source>
        <dbReference type="EMBL" id="AFH50679.1"/>
    </source>
</evidence>
<dbReference type="Pfam" id="PF00535">
    <property type="entry name" value="Glycos_transf_2"/>
    <property type="match status" value="1"/>
</dbReference>
<gene>
    <name evidence="2" type="ordered locus">IALB_2976</name>
</gene>
<dbReference type="PANTHER" id="PTHR22916:SF3">
    <property type="entry name" value="UDP-GLCNAC:BETAGAL BETA-1,3-N-ACETYLGLUCOSAMINYLTRANSFERASE-LIKE PROTEIN 1"/>
    <property type="match status" value="1"/>
</dbReference>
<dbReference type="KEGG" id="ial:IALB_2976"/>
<dbReference type="InterPro" id="IPR029044">
    <property type="entry name" value="Nucleotide-diphossugar_trans"/>
</dbReference>
<name>I0ANX2_IGNAJ</name>
<dbReference type="RefSeq" id="WP_014561817.1">
    <property type="nucleotide sequence ID" value="NC_017464.1"/>
</dbReference>
<dbReference type="eggNOG" id="COG1215">
    <property type="taxonomic scope" value="Bacteria"/>
</dbReference>
<dbReference type="SUPFAM" id="SSF53448">
    <property type="entry name" value="Nucleotide-diphospho-sugar transferases"/>
    <property type="match status" value="1"/>
</dbReference>